<evidence type="ECO:0000259" key="3">
    <source>
        <dbReference type="Pfam" id="PF05193"/>
    </source>
</evidence>
<evidence type="ECO:0000259" key="2">
    <source>
        <dbReference type="Pfam" id="PF00675"/>
    </source>
</evidence>
<dbReference type="Pfam" id="PF05193">
    <property type="entry name" value="Peptidase_M16_C"/>
    <property type="match status" value="2"/>
</dbReference>
<dbReference type="PANTHER" id="PTHR11851:SF49">
    <property type="entry name" value="MITOCHONDRIAL-PROCESSING PEPTIDASE SUBUNIT ALPHA"/>
    <property type="match status" value="1"/>
</dbReference>
<dbReference type="SUPFAM" id="SSF63411">
    <property type="entry name" value="LuxS/MPP-like metallohydrolase"/>
    <property type="match status" value="4"/>
</dbReference>
<dbReference type="Gene3D" id="3.30.830.10">
    <property type="entry name" value="Metalloenzyme, LuxS/M16 peptidase-like"/>
    <property type="match status" value="4"/>
</dbReference>
<accession>A0ABW3CZ68</accession>
<proteinExistence type="inferred from homology"/>
<dbReference type="InterPro" id="IPR011765">
    <property type="entry name" value="Pept_M16_N"/>
</dbReference>
<feature type="domain" description="Peptidase M16 C-terminal" evidence="3">
    <location>
        <begin position="676"/>
        <end position="852"/>
    </location>
</feature>
<dbReference type="PANTHER" id="PTHR11851">
    <property type="entry name" value="METALLOPROTEASE"/>
    <property type="match status" value="1"/>
</dbReference>
<comment type="caution">
    <text evidence="4">The sequence shown here is derived from an EMBL/GenBank/DDBJ whole genome shotgun (WGS) entry which is preliminary data.</text>
</comment>
<evidence type="ECO:0000313" key="5">
    <source>
        <dbReference type="Proteomes" id="UP001596978"/>
    </source>
</evidence>
<dbReference type="Proteomes" id="UP001596978">
    <property type="component" value="Unassembled WGS sequence"/>
</dbReference>
<protein>
    <submittedName>
        <fullName evidence="4">M16 family metallopeptidase</fullName>
    </submittedName>
</protein>
<dbReference type="RefSeq" id="WP_386406544.1">
    <property type="nucleotide sequence ID" value="NZ_JBHTJH010000004.1"/>
</dbReference>
<evidence type="ECO:0000313" key="4">
    <source>
        <dbReference type="EMBL" id="MFD0862157.1"/>
    </source>
</evidence>
<dbReference type="InterPro" id="IPR011249">
    <property type="entry name" value="Metalloenz_LuxS/M16"/>
</dbReference>
<feature type="domain" description="Peptidase M16 N-terminal" evidence="2">
    <location>
        <begin position="534"/>
        <end position="647"/>
    </location>
</feature>
<dbReference type="Pfam" id="PF00675">
    <property type="entry name" value="Peptidase_M16"/>
    <property type="match status" value="2"/>
</dbReference>
<dbReference type="InterPro" id="IPR050361">
    <property type="entry name" value="MPP/UQCRC_Complex"/>
</dbReference>
<evidence type="ECO:0000256" key="1">
    <source>
        <dbReference type="ARBA" id="ARBA00007261"/>
    </source>
</evidence>
<dbReference type="InterPro" id="IPR007863">
    <property type="entry name" value="Peptidase_M16_C"/>
</dbReference>
<dbReference type="EMBL" id="JBHTJH010000004">
    <property type="protein sequence ID" value="MFD0862157.1"/>
    <property type="molecule type" value="Genomic_DNA"/>
</dbReference>
<feature type="domain" description="Peptidase M16 N-terminal" evidence="2">
    <location>
        <begin position="48"/>
        <end position="172"/>
    </location>
</feature>
<organism evidence="4 5">
    <name type="scientific">Sungkyunkwania multivorans</name>
    <dbReference type="NCBI Taxonomy" id="1173618"/>
    <lineage>
        <taxon>Bacteria</taxon>
        <taxon>Pseudomonadati</taxon>
        <taxon>Bacteroidota</taxon>
        <taxon>Flavobacteriia</taxon>
        <taxon>Flavobacteriales</taxon>
        <taxon>Flavobacteriaceae</taxon>
        <taxon>Sungkyunkwania</taxon>
    </lineage>
</organism>
<keyword evidence="5" id="KW-1185">Reference proteome</keyword>
<feature type="domain" description="Peptidase M16 C-terminal" evidence="3">
    <location>
        <begin position="205"/>
        <end position="383"/>
    </location>
</feature>
<comment type="similarity">
    <text evidence="1">Belongs to the peptidase M16 family.</text>
</comment>
<name>A0ABW3CZ68_9FLAO</name>
<gene>
    <name evidence="4" type="ORF">ACFQ1M_08045</name>
</gene>
<sequence length="950" mass="105758">MRKPPFTFLACIMLGICFLSCSSEKKTEQGNTFAIDYEKFTLDNGLEVVLHKDSSDPIVAVATVIHVGSNREKPGRTGFAHFFEHMSFNDSENVPRGANRKVIPEWGGSRNGGTWSDGTIYYEVVPKDAFEKIMWIDSDRLGYMINTVTEEALEREKQVVKNEKRQRVDNAPYGYTNEIIRKHLYPEGHPYNWTVIGSLPDLQAATLEDVKEFYEQFYGAGNATLVIAGDIDIAETKESVKKWFGEIRKGPEVSRLSPQPVALTETKSLYFEDNFAKLPELRLVFPTVESYHKDEYALNILGELLSGSKRSPIYKTIVEEKKLAPNASSYNRSSELAGEFVIRVRANASSDLDSVKVALDEALKQFETNRFSDNELKRIKAELETDLYNGVSTILNKAFQLAQDNEYAGDPSYITKAAQLTNAVTKEDVMRVFDQYIKGKHFVMTSVVPKGQVGLAVTDASEAAVWQEKIVADVASEEVSQGEEAVYEKTKTKIDRSEPDFGDLPLFKAPEIWTSSLPNGMELYGIFSDEVPLVNFNITIQGGHQLDTMEKSGVANLMTDLMMEGTANRTPAELEEAIGLLGANINMFSGRENIVIAGNCLAKNFEATLALVEEILLQPRWDKQEFERLKKALQTRLKGREANPSAIASLAFDKLIYGDDHIFSLPTSGTLETVSSISLEDLKNYYSGYISPSLASFHVAGFVKKDRVEKALSGLSEKWKPKAVELPSFQLPRESHAGKIFFIDVPGAKQSVIYAGKLALSATDANANNLRFANEILGGGSSGRLFQTLRIEKGYTYGAGSRIRTSKEIAPFLVRTSVRANATLPSLQIIEDLVGNYGKTFSEADVETTKEKILKASTRAYESLGQKLDILNQISSYSKPLNYLEVDQKELVEMSLEDFKKVIARYLNEDEMFYLVVGDKATQLDMVNKFGKGEAIELDIYGNSLGAVQL</sequence>
<reference evidence="5" key="1">
    <citation type="journal article" date="2019" name="Int. J. Syst. Evol. Microbiol.">
        <title>The Global Catalogue of Microorganisms (GCM) 10K type strain sequencing project: providing services to taxonomists for standard genome sequencing and annotation.</title>
        <authorList>
            <consortium name="The Broad Institute Genomics Platform"/>
            <consortium name="The Broad Institute Genome Sequencing Center for Infectious Disease"/>
            <person name="Wu L."/>
            <person name="Ma J."/>
        </authorList>
    </citation>
    <scope>NUCLEOTIDE SEQUENCE [LARGE SCALE GENOMIC DNA]</scope>
    <source>
        <strain evidence="5">CCUG 62952</strain>
    </source>
</reference>